<gene>
    <name evidence="1" type="ORF">SCHCODRAFT_235158</name>
</gene>
<protein>
    <submittedName>
        <fullName evidence="1">Uncharacterized protein</fullName>
    </submittedName>
</protein>
<evidence type="ECO:0000313" key="1">
    <source>
        <dbReference type="EMBL" id="EFI97065.1"/>
    </source>
</evidence>
<dbReference type="AlphaFoldDB" id="D8Q624"/>
<accession>D8Q624</accession>
<dbReference type="Proteomes" id="UP000007431">
    <property type="component" value="Unassembled WGS sequence"/>
</dbReference>
<evidence type="ECO:0000313" key="2">
    <source>
        <dbReference type="Proteomes" id="UP000007431"/>
    </source>
</evidence>
<sequence length="160" mass="18325">MGKYQAQIRATLRKRTKSIRGVLYPYDEQTARAISVNYQEDPRHPEDGRYISAEPELRQATAQSYVHDIIVDVKYAHRPYTFHIFFKRHVTLGDNQAILALRGATETFDGDVLVAVIGRNGCVNLTTALQRRAANRAVKELAKELAPMRRRRMFPARISL</sequence>
<dbReference type="HOGENOM" id="CLU_1732536_0_0_1"/>
<keyword evidence="2" id="KW-1185">Reference proteome</keyword>
<dbReference type="STRING" id="578458.D8Q624"/>
<reference evidence="1 2" key="1">
    <citation type="journal article" date="2010" name="Nat. Biotechnol.">
        <title>Genome sequence of the model mushroom Schizophyllum commune.</title>
        <authorList>
            <person name="Ohm R.A."/>
            <person name="de Jong J.F."/>
            <person name="Lugones L.G."/>
            <person name="Aerts A."/>
            <person name="Kothe E."/>
            <person name="Stajich J.E."/>
            <person name="de Vries R.P."/>
            <person name="Record E."/>
            <person name="Levasseur A."/>
            <person name="Baker S.E."/>
            <person name="Bartholomew K.A."/>
            <person name="Coutinho P.M."/>
            <person name="Erdmann S."/>
            <person name="Fowler T.J."/>
            <person name="Gathman A.C."/>
            <person name="Lombard V."/>
            <person name="Henrissat B."/>
            <person name="Knabe N."/>
            <person name="Kuees U."/>
            <person name="Lilly W.W."/>
            <person name="Lindquist E."/>
            <person name="Lucas S."/>
            <person name="Magnuson J.K."/>
            <person name="Piumi F."/>
            <person name="Raudaskoski M."/>
            <person name="Salamov A."/>
            <person name="Schmutz J."/>
            <person name="Schwarze F.W.M.R."/>
            <person name="vanKuyk P.A."/>
            <person name="Horton J.S."/>
            <person name="Grigoriev I.V."/>
            <person name="Woesten H.A.B."/>
        </authorList>
    </citation>
    <scope>NUCLEOTIDE SEQUENCE [LARGE SCALE GENOMIC DNA]</scope>
    <source>
        <strain evidence="2">H4-8 / FGSC 9210</strain>
    </source>
</reference>
<dbReference type="VEuPathDB" id="FungiDB:SCHCODRAFT_02700961"/>
<name>D8Q624_SCHCM</name>
<dbReference type="KEGG" id="scm:SCHCO_02700961"/>
<dbReference type="EMBL" id="GL377306">
    <property type="protein sequence ID" value="EFI97065.1"/>
    <property type="molecule type" value="Genomic_DNA"/>
</dbReference>
<proteinExistence type="predicted"/>
<dbReference type="RefSeq" id="XP_003031968.1">
    <property type="nucleotide sequence ID" value="XM_003031922.1"/>
</dbReference>
<dbReference type="InParanoid" id="D8Q624"/>
<organism evidence="2">
    <name type="scientific">Schizophyllum commune (strain H4-8 / FGSC 9210)</name>
    <name type="common">Split gill fungus</name>
    <dbReference type="NCBI Taxonomy" id="578458"/>
    <lineage>
        <taxon>Eukaryota</taxon>
        <taxon>Fungi</taxon>
        <taxon>Dikarya</taxon>
        <taxon>Basidiomycota</taxon>
        <taxon>Agaricomycotina</taxon>
        <taxon>Agaricomycetes</taxon>
        <taxon>Agaricomycetidae</taxon>
        <taxon>Agaricales</taxon>
        <taxon>Schizophyllaceae</taxon>
        <taxon>Schizophyllum</taxon>
    </lineage>
</organism>
<dbReference type="GeneID" id="9596502"/>